<feature type="compositionally biased region" description="Polar residues" evidence="11">
    <location>
        <begin position="260"/>
        <end position="271"/>
    </location>
</feature>
<accession>A0ABY7AJI5</accession>
<keyword evidence="3 10" id="KW-0285">Flavoprotein</keyword>
<gene>
    <name evidence="10 14" type="primary">mnmC</name>
    <name evidence="14" type="ORF">OLW01_08760</name>
</gene>
<evidence type="ECO:0000256" key="1">
    <source>
        <dbReference type="ARBA" id="ARBA00022490"/>
    </source>
</evidence>
<evidence type="ECO:0000256" key="10">
    <source>
        <dbReference type="HAMAP-Rule" id="MF_01102"/>
    </source>
</evidence>
<evidence type="ECO:0000313" key="14">
    <source>
        <dbReference type="EMBL" id="WAJ69276.1"/>
    </source>
</evidence>
<comment type="cofactor">
    <cofactor evidence="10">
        <name>FAD</name>
        <dbReference type="ChEBI" id="CHEBI:57692"/>
    </cofactor>
</comment>
<keyword evidence="5 10" id="KW-0949">S-adenosyl-L-methionine</keyword>
<dbReference type="PANTHER" id="PTHR13847:SF283">
    <property type="entry name" value="TRNA 5-METHYLAMINOMETHYL-2-THIOURIDINE BIOSYNTHESIS BIFUNCTIONAL PROTEIN MNMC"/>
    <property type="match status" value="1"/>
</dbReference>
<dbReference type="Gene3D" id="3.50.50.60">
    <property type="entry name" value="FAD/NAD(P)-binding domain"/>
    <property type="match status" value="1"/>
</dbReference>
<protein>
    <recommendedName>
        <fullName evidence="10">tRNA 5-methylaminomethyl-2-thiouridine biosynthesis bifunctional protein MnmC</fullName>
        <shortName evidence="10">tRNA mnm(5)s(2)U biosynthesis bifunctional protein</shortName>
    </recommendedName>
    <domain>
        <recommendedName>
            <fullName evidence="10">tRNA (mnm(5)s(2)U34)-methyltransferase</fullName>
            <ecNumber evidence="10">2.1.1.61</ecNumber>
        </recommendedName>
    </domain>
    <domain>
        <recommendedName>
            <fullName evidence="10">FAD-dependent cmnm(5)s(2)U34 oxidoreductase</fullName>
            <ecNumber evidence="10">1.5.-.-</ecNumber>
        </recommendedName>
    </domain>
</protein>
<evidence type="ECO:0000256" key="8">
    <source>
        <dbReference type="ARBA" id="ARBA00023002"/>
    </source>
</evidence>
<dbReference type="NCBIfam" id="NF002481">
    <property type="entry name" value="PRK01747.1-2"/>
    <property type="match status" value="1"/>
</dbReference>
<evidence type="ECO:0000256" key="4">
    <source>
        <dbReference type="ARBA" id="ARBA00022679"/>
    </source>
</evidence>
<sequence>MTKIHTASVEFNQNGTPVSTKFDDVYFSTDDGLAESRYVFQQGNKLNDRWQTWPYHHFTIAETGFGTGLNFLAVCQAFTQFKQQNPNSPLKQLNFISFEKYPLCKTDLAKALAPWQMLSCWSEQLIQNYPYLVEGIHRIEFDSQIKLDLWFGDIHTQLPQVADNQTGIVDAWFLDGFAPSKNQAMWHQNIFNHMARLASKNGHFATFTAAGFVKRGLVEAGFVVNKQKGFGRKREMLLGHKLQINTNESSISHRNKNRQNKTTTADPHSNKVAQTKLKQSLQPTPYPQMPAKSKQTCIIGGGIAAICTALTLAERGHHIHLICQSHLADGASGNRQGAIYPLVQNELNRVTDCHLKSYQYACQFYQKWRRRFEFSVDFCGVVQLAFSEKMQKRQQALLANPSLPNELFDHVKQQEMESVTGINFPHNGLYFPQGGWLNPTSFIKAAVKYLQQTQQLTLSTHTQLIYLNRQQNNWRLTCQTTHDKPETQVFEADNVVLAQGWQVSHLPQTTHLAIKPSRGQVSYLQSNKTLNQLTKVICHKGYLTPQWQNLHSVGATFKIDQTDAKISEEDDNANLEMHQTHTPNITGWLTDKNVDSSRASIRATTEDRLPMIGNVSPIESLQTELNGFAKGGRLPQQPISIYPNLYVIAGLGSRGLTNTPLMAESLAAIMQNESIPLSLDTITAVHPNRFAIRTMKRGKL</sequence>
<evidence type="ECO:0000256" key="6">
    <source>
        <dbReference type="ARBA" id="ARBA00022694"/>
    </source>
</evidence>
<feature type="domain" description="FAD dependent oxidoreductase" evidence="12">
    <location>
        <begin position="297"/>
        <end position="668"/>
    </location>
</feature>
<keyword evidence="2 10" id="KW-0489">Methyltransferase</keyword>
<feature type="domain" description="MnmC-like methyltransferase" evidence="13">
    <location>
        <begin position="121"/>
        <end position="241"/>
    </location>
</feature>
<evidence type="ECO:0000256" key="11">
    <source>
        <dbReference type="SAM" id="MobiDB-lite"/>
    </source>
</evidence>
<evidence type="ECO:0000256" key="5">
    <source>
        <dbReference type="ARBA" id="ARBA00022691"/>
    </source>
</evidence>
<dbReference type="SUPFAM" id="SSF51905">
    <property type="entry name" value="FAD/NAD(P)-binding domain"/>
    <property type="match status" value="1"/>
</dbReference>
<name>A0ABY7AJI5_9ALTE</name>
<keyword evidence="8 10" id="KW-0560">Oxidoreductase</keyword>
<dbReference type="Gene3D" id="3.40.50.150">
    <property type="entry name" value="Vaccinia Virus protein VP39"/>
    <property type="match status" value="1"/>
</dbReference>
<dbReference type="HAMAP" id="MF_01102">
    <property type="entry name" value="MnmC"/>
    <property type="match status" value="1"/>
</dbReference>
<dbReference type="InterPro" id="IPR047785">
    <property type="entry name" value="tRNA_MNMC2"/>
</dbReference>
<keyword evidence="4 10" id="KW-0808">Transferase</keyword>
<dbReference type="PANTHER" id="PTHR13847">
    <property type="entry name" value="SARCOSINE DEHYDROGENASE-RELATED"/>
    <property type="match status" value="1"/>
</dbReference>
<keyword evidence="1 10" id="KW-0963">Cytoplasm</keyword>
<comment type="similarity">
    <text evidence="10">In the C-terminal section; belongs to the DAO family.</text>
</comment>
<evidence type="ECO:0000259" key="13">
    <source>
        <dbReference type="Pfam" id="PF05430"/>
    </source>
</evidence>
<feature type="region of interest" description="tRNA (mnm(5)s(2)U34)-methyltransferase" evidence="10">
    <location>
        <begin position="1"/>
        <end position="242"/>
    </location>
</feature>
<dbReference type="Pfam" id="PF01266">
    <property type="entry name" value="DAO"/>
    <property type="match status" value="1"/>
</dbReference>
<evidence type="ECO:0000256" key="7">
    <source>
        <dbReference type="ARBA" id="ARBA00022827"/>
    </source>
</evidence>
<reference evidence="14" key="1">
    <citation type="submission" date="2022-10" db="EMBL/GenBank/DDBJ databases">
        <title>Catenovulum adriacola sp. nov. isolated in the Harbour of Susak.</title>
        <authorList>
            <person name="Schoch T."/>
            <person name="Reich S.J."/>
            <person name="Stoeferle S."/>
            <person name="Flaiz M."/>
            <person name="Kazda M."/>
            <person name="Riedel C.U."/>
            <person name="Duerre P."/>
        </authorList>
    </citation>
    <scope>NUCLEOTIDE SEQUENCE</scope>
    <source>
        <strain evidence="14">TS8</strain>
    </source>
</reference>
<keyword evidence="9 10" id="KW-0511">Multifunctional enzyme</keyword>
<dbReference type="InterPro" id="IPR008471">
    <property type="entry name" value="MnmC-like_methylTransf"/>
</dbReference>
<keyword evidence="6 10" id="KW-0819">tRNA processing</keyword>
<dbReference type="NCBIfam" id="TIGR03197">
    <property type="entry name" value="MnmC_Cterm"/>
    <property type="match status" value="1"/>
</dbReference>
<keyword evidence="15" id="KW-1185">Reference proteome</keyword>
<feature type="region of interest" description="FAD-dependent cmnm(5)s(2)U34 oxidoreductase" evidence="10">
    <location>
        <begin position="299"/>
        <end position="700"/>
    </location>
</feature>
<dbReference type="InterPro" id="IPR029063">
    <property type="entry name" value="SAM-dependent_MTases_sf"/>
</dbReference>
<dbReference type="EMBL" id="CP109965">
    <property type="protein sequence ID" value="WAJ69276.1"/>
    <property type="molecule type" value="Genomic_DNA"/>
</dbReference>
<evidence type="ECO:0000256" key="9">
    <source>
        <dbReference type="ARBA" id="ARBA00023268"/>
    </source>
</evidence>
<comment type="function">
    <text evidence="10">Catalyzes the last two steps in the biosynthesis of 5-methylaminomethyl-2-thiouridine (mnm(5)s(2)U) at the wobble position (U34) in tRNA. Catalyzes the FAD-dependent demodification of cmnm(5)s(2)U34 to nm(5)s(2)U34, followed by the transfer of a methyl group from S-adenosyl-L-methionine to nm(5)s(2)U34, to form mnm(5)s(2)U34.</text>
</comment>
<dbReference type="InterPro" id="IPR023032">
    <property type="entry name" value="tRNA_MAMT_biosynth_bifunc_MnmC"/>
</dbReference>
<organism evidence="14 15">
    <name type="scientific">Catenovulum adriaticum</name>
    <dbReference type="NCBI Taxonomy" id="2984846"/>
    <lineage>
        <taxon>Bacteria</taxon>
        <taxon>Pseudomonadati</taxon>
        <taxon>Pseudomonadota</taxon>
        <taxon>Gammaproteobacteria</taxon>
        <taxon>Alteromonadales</taxon>
        <taxon>Alteromonadaceae</taxon>
        <taxon>Catenovulum</taxon>
    </lineage>
</organism>
<comment type="catalytic activity">
    <reaction evidence="10">
        <text>5-aminomethyl-2-thiouridine(34) in tRNA + S-adenosyl-L-methionine = 5-methylaminomethyl-2-thiouridine(34) in tRNA + S-adenosyl-L-homocysteine + H(+)</text>
        <dbReference type="Rhea" id="RHEA:19569"/>
        <dbReference type="Rhea" id="RHEA-COMP:10195"/>
        <dbReference type="Rhea" id="RHEA-COMP:10197"/>
        <dbReference type="ChEBI" id="CHEBI:15378"/>
        <dbReference type="ChEBI" id="CHEBI:57856"/>
        <dbReference type="ChEBI" id="CHEBI:59789"/>
        <dbReference type="ChEBI" id="CHEBI:74454"/>
        <dbReference type="ChEBI" id="CHEBI:74455"/>
        <dbReference type="EC" id="2.1.1.61"/>
    </reaction>
</comment>
<comment type="similarity">
    <text evidence="10">In the N-terminal section; belongs to the methyltransferase superfamily. tRNA (mnm(5)s(2)U34)-methyltransferase family.</text>
</comment>
<proteinExistence type="inferred from homology"/>
<feature type="region of interest" description="Disordered" evidence="11">
    <location>
        <begin position="247"/>
        <end position="271"/>
    </location>
</feature>
<dbReference type="EC" id="2.1.1.61" evidence="10"/>
<dbReference type="RefSeq" id="WP_268073469.1">
    <property type="nucleotide sequence ID" value="NZ_CP109965.1"/>
</dbReference>
<dbReference type="Proteomes" id="UP001163726">
    <property type="component" value="Chromosome"/>
</dbReference>
<dbReference type="InterPro" id="IPR017610">
    <property type="entry name" value="tRNA_S-uridine_synth_MnmC_C"/>
</dbReference>
<comment type="subcellular location">
    <subcellularLocation>
        <location evidence="10">Cytoplasm</location>
    </subcellularLocation>
</comment>
<dbReference type="InterPro" id="IPR006076">
    <property type="entry name" value="FAD-dep_OxRdtase"/>
</dbReference>
<evidence type="ECO:0000256" key="3">
    <source>
        <dbReference type="ARBA" id="ARBA00022630"/>
    </source>
</evidence>
<keyword evidence="7 10" id="KW-0274">FAD</keyword>
<evidence type="ECO:0000256" key="2">
    <source>
        <dbReference type="ARBA" id="ARBA00022603"/>
    </source>
</evidence>
<dbReference type="InterPro" id="IPR036188">
    <property type="entry name" value="FAD/NAD-bd_sf"/>
</dbReference>
<evidence type="ECO:0000259" key="12">
    <source>
        <dbReference type="Pfam" id="PF01266"/>
    </source>
</evidence>
<dbReference type="NCBIfam" id="NF033855">
    <property type="entry name" value="tRNA_MNMC2"/>
    <property type="match status" value="1"/>
</dbReference>
<evidence type="ECO:0000313" key="15">
    <source>
        <dbReference type="Proteomes" id="UP001163726"/>
    </source>
</evidence>
<dbReference type="EC" id="1.5.-.-" evidence="10"/>
<dbReference type="Gene3D" id="3.30.9.10">
    <property type="entry name" value="D-Amino Acid Oxidase, subunit A, domain 2"/>
    <property type="match status" value="1"/>
</dbReference>
<dbReference type="Pfam" id="PF05430">
    <property type="entry name" value="Methyltransf_30"/>
    <property type="match status" value="1"/>
</dbReference>